<name>A0A8K0R0G1_9PLEO</name>
<dbReference type="SUPFAM" id="SSF53474">
    <property type="entry name" value="alpha/beta-Hydrolases"/>
    <property type="match status" value="1"/>
</dbReference>
<dbReference type="GO" id="GO:0016787">
    <property type="term" value="F:hydrolase activity"/>
    <property type="evidence" value="ECO:0007669"/>
    <property type="project" value="UniProtKB-KW"/>
</dbReference>
<keyword evidence="4" id="KW-1185">Reference proteome</keyword>
<organism evidence="3 4">
    <name type="scientific">Paraphoma chrysanthemicola</name>
    <dbReference type="NCBI Taxonomy" id="798071"/>
    <lineage>
        <taxon>Eukaryota</taxon>
        <taxon>Fungi</taxon>
        <taxon>Dikarya</taxon>
        <taxon>Ascomycota</taxon>
        <taxon>Pezizomycotina</taxon>
        <taxon>Dothideomycetes</taxon>
        <taxon>Pleosporomycetidae</taxon>
        <taxon>Pleosporales</taxon>
        <taxon>Pleosporineae</taxon>
        <taxon>Phaeosphaeriaceae</taxon>
        <taxon>Paraphoma</taxon>
    </lineage>
</organism>
<evidence type="ECO:0000313" key="3">
    <source>
        <dbReference type="EMBL" id="KAH7078343.1"/>
    </source>
</evidence>
<evidence type="ECO:0000256" key="1">
    <source>
        <dbReference type="SAM" id="MobiDB-lite"/>
    </source>
</evidence>
<dbReference type="Gene3D" id="3.40.50.1820">
    <property type="entry name" value="alpha/beta hydrolase"/>
    <property type="match status" value="1"/>
</dbReference>
<sequence length="326" mass="35108">MSTSSKSPSPSTPPDPVEVSPRPEESQTLVLPDNRTLGFSIYGSTSSSSPTIFLFHGMPGSRLVGRSFTTTSTRLGLRLITLDRPGYGSSTFAPRSIVDWPADVLALADHLQIRKFSIIGASAGGPFALSCARFMPAERLRRTMVVCGIGPLDALLDTTPLLSWRLCGVTKWVVGLLAKWIILPALIRPYLKNLTPAKMKALLTSQASTPDEVAQLANTPRDADGHVDNAVAQMLEAFRQGPKGAYLDGGILTSDWGFKVENIDGSKVRMVHGDRDQIASIAVARWIDWKLGGGRLRVVEGGTHGSIWEGETESILRSAVEGLDSD</sequence>
<dbReference type="InterPro" id="IPR000073">
    <property type="entry name" value="AB_hydrolase_1"/>
</dbReference>
<dbReference type="Pfam" id="PF00561">
    <property type="entry name" value="Abhydrolase_1"/>
    <property type="match status" value="1"/>
</dbReference>
<dbReference type="PANTHER" id="PTHR43433:SF10">
    <property type="entry name" value="AB HYDROLASE-1 DOMAIN-CONTAINING PROTEIN"/>
    <property type="match status" value="1"/>
</dbReference>
<accession>A0A8K0R0G1</accession>
<dbReference type="OrthoDB" id="294702at2759"/>
<dbReference type="EMBL" id="JAGMVJ010000017">
    <property type="protein sequence ID" value="KAH7078343.1"/>
    <property type="molecule type" value="Genomic_DNA"/>
</dbReference>
<feature type="region of interest" description="Disordered" evidence="1">
    <location>
        <begin position="1"/>
        <end position="27"/>
    </location>
</feature>
<dbReference type="InterPro" id="IPR050471">
    <property type="entry name" value="AB_hydrolase"/>
</dbReference>
<evidence type="ECO:0000259" key="2">
    <source>
        <dbReference type="Pfam" id="PF00561"/>
    </source>
</evidence>
<dbReference type="InterPro" id="IPR029058">
    <property type="entry name" value="AB_hydrolase_fold"/>
</dbReference>
<evidence type="ECO:0000313" key="4">
    <source>
        <dbReference type="Proteomes" id="UP000813461"/>
    </source>
</evidence>
<protein>
    <submittedName>
        <fullName evidence="3">Alpha/Beta hydrolase protein</fullName>
    </submittedName>
</protein>
<keyword evidence="3" id="KW-0378">Hydrolase</keyword>
<dbReference type="Proteomes" id="UP000813461">
    <property type="component" value="Unassembled WGS sequence"/>
</dbReference>
<comment type="caution">
    <text evidence="3">The sequence shown here is derived from an EMBL/GenBank/DDBJ whole genome shotgun (WGS) entry which is preliminary data.</text>
</comment>
<reference evidence="3" key="1">
    <citation type="journal article" date="2021" name="Nat. Commun.">
        <title>Genetic determinants of endophytism in the Arabidopsis root mycobiome.</title>
        <authorList>
            <person name="Mesny F."/>
            <person name="Miyauchi S."/>
            <person name="Thiergart T."/>
            <person name="Pickel B."/>
            <person name="Atanasova L."/>
            <person name="Karlsson M."/>
            <person name="Huettel B."/>
            <person name="Barry K.W."/>
            <person name="Haridas S."/>
            <person name="Chen C."/>
            <person name="Bauer D."/>
            <person name="Andreopoulos W."/>
            <person name="Pangilinan J."/>
            <person name="LaButti K."/>
            <person name="Riley R."/>
            <person name="Lipzen A."/>
            <person name="Clum A."/>
            <person name="Drula E."/>
            <person name="Henrissat B."/>
            <person name="Kohler A."/>
            <person name="Grigoriev I.V."/>
            <person name="Martin F.M."/>
            <person name="Hacquard S."/>
        </authorList>
    </citation>
    <scope>NUCLEOTIDE SEQUENCE</scope>
    <source>
        <strain evidence="3">MPI-SDFR-AT-0120</strain>
    </source>
</reference>
<feature type="domain" description="AB hydrolase-1" evidence="2">
    <location>
        <begin position="50"/>
        <end position="310"/>
    </location>
</feature>
<dbReference type="AlphaFoldDB" id="A0A8K0R0G1"/>
<gene>
    <name evidence="3" type="ORF">FB567DRAFT_132889</name>
</gene>
<dbReference type="PANTHER" id="PTHR43433">
    <property type="entry name" value="HYDROLASE, ALPHA/BETA FOLD FAMILY PROTEIN"/>
    <property type="match status" value="1"/>
</dbReference>
<proteinExistence type="predicted"/>